<organism evidence="2 3">
    <name type="scientific">Thermoflavifilum aggregans</name>
    <dbReference type="NCBI Taxonomy" id="454188"/>
    <lineage>
        <taxon>Bacteria</taxon>
        <taxon>Pseudomonadati</taxon>
        <taxon>Bacteroidota</taxon>
        <taxon>Chitinophagia</taxon>
        <taxon>Chitinophagales</taxon>
        <taxon>Chitinophagaceae</taxon>
        <taxon>Thermoflavifilum</taxon>
    </lineage>
</organism>
<dbReference type="AlphaFoldDB" id="A0A2M9CSZ9"/>
<gene>
    <name evidence="2" type="ORF">BXY57_0595</name>
</gene>
<proteinExistence type="predicted"/>
<comment type="caution">
    <text evidence="2">The sequence shown here is derived from an EMBL/GenBank/DDBJ whole genome shotgun (WGS) entry which is preliminary data.</text>
</comment>
<dbReference type="Gene3D" id="2.40.128.110">
    <property type="entry name" value="Lipid/polyisoprenoid-binding, YceI-like"/>
    <property type="match status" value="1"/>
</dbReference>
<dbReference type="Proteomes" id="UP000230000">
    <property type="component" value="Unassembled WGS sequence"/>
</dbReference>
<protein>
    <submittedName>
        <fullName evidence="2">YceI-like domain-containing protein</fullName>
    </submittedName>
</protein>
<keyword evidence="3" id="KW-1185">Reference proteome</keyword>
<dbReference type="EMBL" id="PGFG01000001">
    <property type="protein sequence ID" value="PJJ75027.1"/>
    <property type="molecule type" value="Genomic_DNA"/>
</dbReference>
<dbReference type="OrthoDB" id="116832at2"/>
<evidence type="ECO:0000313" key="3">
    <source>
        <dbReference type="Proteomes" id="UP000230000"/>
    </source>
</evidence>
<evidence type="ECO:0000313" key="2">
    <source>
        <dbReference type="EMBL" id="PJJ75027.1"/>
    </source>
</evidence>
<dbReference type="Pfam" id="PF04264">
    <property type="entry name" value="YceI"/>
    <property type="match status" value="1"/>
</dbReference>
<dbReference type="InterPro" id="IPR007372">
    <property type="entry name" value="Lipid/polyisoprenoid-bd_YceI"/>
</dbReference>
<evidence type="ECO:0000259" key="1">
    <source>
        <dbReference type="Pfam" id="PF04264"/>
    </source>
</evidence>
<dbReference type="SUPFAM" id="SSF101874">
    <property type="entry name" value="YceI-like"/>
    <property type="match status" value="1"/>
</dbReference>
<dbReference type="PANTHER" id="PTHR34406:SF1">
    <property type="entry name" value="PROTEIN YCEI"/>
    <property type="match status" value="1"/>
</dbReference>
<dbReference type="PANTHER" id="PTHR34406">
    <property type="entry name" value="PROTEIN YCEI"/>
    <property type="match status" value="1"/>
</dbReference>
<accession>A0A2M9CSZ9</accession>
<dbReference type="RefSeq" id="WP_100313690.1">
    <property type="nucleotide sequence ID" value="NZ_PGFG01000001.1"/>
</dbReference>
<name>A0A2M9CSZ9_9BACT</name>
<reference evidence="2 3" key="1">
    <citation type="submission" date="2017-11" db="EMBL/GenBank/DDBJ databases">
        <title>Genomic Encyclopedia of Archaeal and Bacterial Type Strains, Phase II (KMG-II): From Individual Species to Whole Genera.</title>
        <authorList>
            <person name="Goeker M."/>
        </authorList>
    </citation>
    <scope>NUCLEOTIDE SEQUENCE [LARGE SCALE GENOMIC DNA]</scope>
    <source>
        <strain evidence="2 3">DSM 27268</strain>
    </source>
</reference>
<sequence length="203" mass="22597">MTFLFHEAFCLGLALLLGFSPQHPHESVTTRPVTDILICRNAHISFYSPAPIEDIRAETDQAVSALNSATGSLYFKVMIRSFTFRRSLMQEHFNEDFMESDQYPYAEFKGNVLQMPDLSKDGNYTVQVQGTLTIHGLSKNYTVPATLSVKNKQVSGHAVFNVKLADHHIQIPRLLMKDIAEQVQVTVDAVYQVDNSSSAGTGA</sequence>
<feature type="domain" description="Lipid/polyisoprenoid-binding YceI-like" evidence="1">
    <location>
        <begin position="65"/>
        <end position="190"/>
    </location>
</feature>
<dbReference type="InterPro" id="IPR036761">
    <property type="entry name" value="TTHA0802/YceI-like_sf"/>
</dbReference>